<reference evidence="12 13" key="1">
    <citation type="submission" date="2015-01" db="EMBL/GenBank/DDBJ databases">
        <title>Evolution of Trichinella species and genotypes.</title>
        <authorList>
            <person name="Korhonen P.K."/>
            <person name="Edoardo P."/>
            <person name="Giuseppe L.R."/>
            <person name="Gasser R.B."/>
        </authorList>
    </citation>
    <scope>NUCLEOTIDE SEQUENCE [LARGE SCALE GENOMIC DNA]</scope>
    <source>
        <strain evidence="12">ISS3</strain>
    </source>
</reference>
<feature type="transmembrane region" description="Helical" evidence="9">
    <location>
        <begin position="173"/>
        <end position="192"/>
    </location>
</feature>
<feature type="domain" description="Abscisic acid G-protein coupled receptor-like" evidence="10">
    <location>
        <begin position="337"/>
        <end position="506"/>
    </location>
</feature>
<dbReference type="AlphaFoldDB" id="A0A0V1B775"/>
<dbReference type="OrthoDB" id="264392at2759"/>
<keyword evidence="4 9" id="KW-1133">Transmembrane helix</keyword>
<feature type="transmembrane region" description="Helical" evidence="9">
    <location>
        <begin position="435"/>
        <end position="462"/>
    </location>
</feature>
<evidence type="ECO:0000256" key="4">
    <source>
        <dbReference type="ARBA" id="ARBA00022989"/>
    </source>
</evidence>
<feature type="transmembrane region" description="Helical" evidence="9">
    <location>
        <begin position="482"/>
        <end position="502"/>
    </location>
</feature>
<comment type="caution">
    <text evidence="12">The sequence shown here is derived from an EMBL/GenBank/DDBJ whole genome shotgun (WGS) entry which is preliminary data.</text>
</comment>
<keyword evidence="3 9" id="KW-0812">Transmembrane</keyword>
<comment type="catalytic activity">
    <reaction evidence="8">
        <text>fluoride(in) = fluoride(out)</text>
        <dbReference type="Rhea" id="RHEA:76159"/>
        <dbReference type="ChEBI" id="CHEBI:17051"/>
    </reaction>
</comment>
<dbReference type="GO" id="GO:0032580">
    <property type="term" value="C:Golgi cisterna membrane"/>
    <property type="evidence" value="ECO:0007669"/>
    <property type="project" value="TreeGrafter"/>
</dbReference>
<evidence type="ECO:0000256" key="1">
    <source>
        <dbReference type="ARBA" id="ARBA00004141"/>
    </source>
</evidence>
<evidence type="ECO:0000259" key="11">
    <source>
        <dbReference type="Pfam" id="PF12537"/>
    </source>
</evidence>
<dbReference type="GO" id="GO:0051452">
    <property type="term" value="P:intracellular pH reduction"/>
    <property type="evidence" value="ECO:0007669"/>
    <property type="project" value="TreeGrafter"/>
</dbReference>
<dbReference type="Pfam" id="PF12430">
    <property type="entry name" value="ABA_GPCR"/>
    <property type="match status" value="1"/>
</dbReference>
<dbReference type="Proteomes" id="UP000054776">
    <property type="component" value="Unassembled WGS sequence"/>
</dbReference>
<evidence type="ECO:0000256" key="5">
    <source>
        <dbReference type="ARBA" id="ARBA00023136"/>
    </source>
</evidence>
<gene>
    <name evidence="12" type="primary">gpr89</name>
    <name evidence="12" type="ORF">T01_2900</name>
</gene>
<feature type="non-terminal residue" evidence="12">
    <location>
        <position position="813"/>
    </location>
</feature>
<evidence type="ECO:0000256" key="6">
    <source>
        <dbReference type="ARBA" id="ARBA00024145"/>
    </source>
</evidence>
<evidence type="ECO:0000256" key="7">
    <source>
        <dbReference type="ARBA" id="ARBA00035085"/>
    </source>
</evidence>
<dbReference type="PANTHER" id="PTHR15948">
    <property type="entry name" value="G-PROTEIN COUPLED RECEPTOR 89-RELATED"/>
    <property type="match status" value="1"/>
</dbReference>
<keyword evidence="13" id="KW-1185">Reference proteome</keyword>
<feature type="non-terminal residue" evidence="12">
    <location>
        <position position="1"/>
    </location>
</feature>
<dbReference type="InParanoid" id="A0A0V1B775"/>
<sequence length="813" mass="93563">LNEVRAVAKLVKELNDRMNTISSDMLFLRSKLISGDARWFWFSNSDCWSTATTVVSTADRLWELDLTVFFYILPKHWFSRAVGYFVSDNCTVEIKYGTVRYHKVIFLFSITFCLSCTMFELIIFEILNFLESSIRYYYLKLTLYLLLLLLILVIPFSIAQYTLRNIRIIRESFVNLLSGISWLLFFYGFWKFGFPFPALSSRFGIFSIENIISRVGVIGVTVMAMLSGFGAVNCPYTYMSYFMQNITDSDVRNMERRYLKTIDMILTKKKKLLLERRGYTSVESQANWLRLVASSIISSSEGSGALLEEEINYLEEAARQLLTEIMEMNDMKRRLLYSKTLRGRYFDFLGYFFSIYCVSKLIMATVNIIFDRVGKVDPVTRGIEISVHLMGFDFDVKFWTQHISFILVGVIAVTSVRGLLITISKLFSIVSSDKWSNIVCLLLSEVMGMYFVSSVLLIRMSMPAEYRSIITDVLGELKFNFYHRWFDVIFLVSGLSSIFFLYMARKKYIPDKAVGRSIRFGQKVQLPLTKSVPSGADVLVGIFDSGPLGADFFQQFCGLLGRQIVLGFQQQLFVQSDTHRRSIFATFAADQHAGVVDQTTQAHRLVQNVDIFELRLFNLIFELVEFRLDRFFVDLEFDVRFLKFHRQRLIEIDAHVEQYQTDVKPLASLQFFRHQVSFDDRHASGRSFVVDQLESTLTSGQLDCPDHVFEHGHFVGVAGQIRVDDDQSAATAPQLPNRALVIVPQSIQQSGHDAGQQLGHDRARAIEGGIEFARLRRAVQAEQHGQQVAVRERRLQRLETVENQIRAVSKLFD</sequence>
<dbReference type="EMBL" id="JYDH01000091">
    <property type="protein sequence ID" value="KRY32840.1"/>
    <property type="molecule type" value="Genomic_DNA"/>
</dbReference>
<proteinExistence type="inferred from homology"/>
<evidence type="ECO:0000259" key="10">
    <source>
        <dbReference type="Pfam" id="PF12430"/>
    </source>
</evidence>
<feature type="transmembrane region" description="Helical" evidence="9">
    <location>
        <begin position="104"/>
        <end position="129"/>
    </location>
</feature>
<dbReference type="PANTHER" id="PTHR15948:SF0">
    <property type="entry name" value="GOLGI PH REGULATOR A-RELATED"/>
    <property type="match status" value="1"/>
</dbReference>
<comment type="subcellular location">
    <subcellularLocation>
        <location evidence="1">Membrane</location>
        <topology evidence="1">Multi-pass membrane protein</topology>
    </subcellularLocation>
</comment>
<comment type="catalytic activity">
    <reaction evidence="6">
        <text>iodide(out) = iodide(in)</text>
        <dbReference type="Rhea" id="RHEA:66324"/>
        <dbReference type="ChEBI" id="CHEBI:16382"/>
    </reaction>
</comment>
<evidence type="ECO:0000313" key="12">
    <source>
        <dbReference type="EMBL" id="KRY32840.1"/>
    </source>
</evidence>
<feature type="transmembrane region" description="Helical" evidence="9">
    <location>
        <begin position="141"/>
        <end position="161"/>
    </location>
</feature>
<dbReference type="InterPro" id="IPR025969">
    <property type="entry name" value="ABA_GPCR_dom"/>
</dbReference>
<keyword evidence="5 9" id="KW-0472">Membrane</keyword>
<comment type="catalytic activity">
    <reaction evidence="7">
        <text>bromide(in) = bromide(out)</text>
        <dbReference type="Rhea" id="RHEA:75383"/>
        <dbReference type="ChEBI" id="CHEBI:15858"/>
    </reaction>
</comment>
<dbReference type="Pfam" id="PF12537">
    <property type="entry name" value="GPHR_N"/>
    <property type="match status" value="1"/>
</dbReference>
<evidence type="ECO:0000256" key="3">
    <source>
        <dbReference type="ARBA" id="ARBA00022692"/>
    </source>
</evidence>
<evidence type="ECO:0000313" key="13">
    <source>
        <dbReference type="Proteomes" id="UP000054776"/>
    </source>
</evidence>
<name>A0A0V1B775_TRISP</name>
<evidence type="ECO:0000256" key="8">
    <source>
        <dbReference type="ARBA" id="ARBA00044702"/>
    </source>
</evidence>
<feature type="transmembrane region" description="Helical" evidence="9">
    <location>
        <begin position="403"/>
        <end position="423"/>
    </location>
</feature>
<dbReference type="STRING" id="6334.A0A0V1B775"/>
<comment type="similarity">
    <text evidence="2">Belongs to the Golgi pH regulator (TC 1.A.38) family.</text>
</comment>
<organism evidence="12 13">
    <name type="scientific">Trichinella spiralis</name>
    <name type="common">Trichina worm</name>
    <dbReference type="NCBI Taxonomy" id="6334"/>
    <lineage>
        <taxon>Eukaryota</taxon>
        <taxon>Metazoa</taxon>
        <taxon>Ecdysozoa</taxon>
        <taxon>Nematoda</taxon>
        <taxon>Enoplea</taxon>
        <taxon>Dorylaimia</taxon>
        <taxon>Trichinellida</taxon>
        <taxon>Trichinellidae</taxon>
        <taxon>Trichinella</taxon>
    </lineage>
</organism>
<feature type="transmembrane region" description="Helical" evidence="9">
    <location>
        <begin position="212"/>
        <end position="234"/>
    </location>
</feature>
<protein>
    <submittedName>
        <fullName evidence="12">Golgi pH regulator</fullName>
    </submittedName>
</protein>
<feature type="transmembrane region" description="Helical" evidence="9">
    <location>
        <begin position="348"/>
        <end position="370"/>
    </location>
</feature>
<accession>A0A0V1B775</accession>
<evidence type="ECO:0000256" key="2">
    <source>
        <dbReference type="ARBA" id="ARBA00009478"/>
    </source>
</evidence>
<dbReference type="InterPro" id="IPR015672">
    <property type="entry name" value="GPHR/GTG"/>
</dbReference>
<feature type="domain" description="Golgi pH regulator conserved" evidence="11">
    <location>
        <begin position="205"/>
        <end position="272"/>
    </location>
</feature>
<dbReference type="InterPro" id="IPR022535">
    <property type="entry name" value="Golgi_pH-regulator_cons_dom"/>
</dbReference>
<dbReference type="GO" id="GO:0008308">
    <property type="term" value="F:voltage-gated monoatomic anion channel activity"/>
    <property type="evidence" value="ECO:0007669"/>
    <property type="project" value="TreeGrafter"/>
</dbReference>
<evidence type="ECO:0000256" key="9">
    <source>
        <dbReference type="SAM" id="Phobius"/>
    </source>
</evidence>